<reference evidence="1 2" key="1">
    <citation type="submission" date="2021-06" db="EMBL/GenBank/DDBJ databases">
        <title>Caerostris darwini draft genome.</title>
        <authorList>
            <person name="Kono N."/>
            <person name="Arakawa K."/>
        </authorList>
    </citation>
    <scope>NUCLEOTIDE SEQUENCE [LARGE SCALE GENOMIC DNA]</scope>
</reference>
<protein>
    <submittedName>
        <fullName evidence="1">Uncharacterized protein</fullName>
    </submittedName>
</protein>
<evidence type="ECO:0000313" key="2">
    <source>
        <dbReference type="Proteomes" id="UP001054837"/>
    </source>
</evidence>
<dbReference type="EMBL" id="BPLQ01006642">
    <property type="protein sequence ID" value="GIY24156.1"/>
    <property type="molecule type" value="Genomic_DNA"/>
</dbReference>
<evidence type="ECO:0000313" key="1">
    <source>
        <dbReference type="EMBL" id="GIY24156.1"/>
    </source>
</evidence>
<name>A0AAV4RTL4_9ARAC</name>
<organism evidence="1 2">
    <name type="scientific">Caerostris darwini</name>
    <dbReference type="NCBI Taxonomy" id="1538125"/>
    <lineage>
        <taxon>Eukaryota</taxon>
        <taxon>Metazoa</taxon>
        <taxon>Ecdysozoa</taxon>
        <taxon>Arthropoda</taxon>
        <taxon>Chelicerata</taxon>
        <taxon>Arachnida</taxon>
        <taxon>Araneae</taxon>
        <taxon>Araneomorphae</taxon>
        <taxon>Entelegynae</taxon>
        <taxon>Araneoidea</taxon>
        <taxon>Araneidae</taxon>
        <taxon>Caerostris</taxon>
    </lineage>
</organism>
<dbReference type="Proteomes" id="UP001054837">
    <property type="component" value="Unassembled WGS sequence"/>
</dbReference>
<keyword evidence="2" id="KW-1185">Reference proteome</keyword>
<feature type="non-terminal residue" evidence="1">
    <location>
        <position position="1"/>
    </location>
</feature>
<comment type="caution">
    <text evidence="1">The sequence shown here is derived from an EMBL/GenBank/DDBJ whole genome shotgun (WGS) entry which is preliminary data.</text>
</comment>
<gene>
    <name evidence="1" type="ORF">CDAR_300501</name>
</gene>
<proteinExistence type="predicted"/>
<sequence length="8" mass="870">PHLNCLSS</sequence>
<accession>A0AAV4RTL4</accession>